<evidence type="ECO:0000256" key="10">
    <source>
        <dbReference type="ARBA" id="ARBA00023098"/>
    </source>
</evidence>
<keyword evidence="7 27" id="KW-0378">Hydrolase</keyword>
<proteinExistence type="inferred from homology"/>
<evidence type="ECO:0000256" key="15">
    <source>
        <dbReference type="ARBA" id="ARBA00038456"/>
    </source>
</evidence>
<dbReference type="Proteomes" id="UP001224661">
    <property type="component" value="Unassembled WGS sequence"/>
</dbReference>
<feature type="region of interest" description="Disordered" evidence="24">
    <location>
        <begin position="1"/>
        <end position="31"/>
    </location>
</feature>
<sequence length="223" mass="23157">MNTGTRETGAGQQTGETGRRDAPPLVATPHDDGVDAAVDAARRVIAGLLAVGDQTDLQLSAVTAQLNAVADHLDKHAPDRAARLAVMWQGEGVTRHDPVTGPENALAPPLALHGMDDGSVQGTVTLGLPYQGPPGHVHGGVSALLLDHTLGVANHWGGPSGMTAELTLRYRRPTPLFEPLTITARQVSVDGSRIRTVGAISAGGRACVTAEGLFINKHLPRPD</sequence>
<feature type="compositionally biased region" description="Low complexity" evidence="24">
    <location>
        <begin position="1"/>
        <end position="16"/>
    </location>
</feature>
<comment type="catalytic activity">
    <reaction evidence="22">
        <text>dodecanoyl-CoA + H2O = dodecanoate + CoA + H(+)</text>
        <dbReference type="Rhea" id="RHEA:30135"/>
        <dbReference type="ChEBI" id="CHEBI:15377"/>
        <dbReference type="ChEBI" id="CHEBI:15378"/>
        <dbReference type="ChEBI" id="CHEBI:18262"/>
        <dbReference type="ChEBI" id="CHEBI:57287"/>
        <dbReference type="ChEBI" id="CHEBI:57375"/>
    </reaction>
    <physiologicalReaction direction="left-to-right" evidence="22">
        <dbReference type="Rhea" id="RHEA:30136"/>
    </physiologicalReaction>
</comment>
<feature type="domain" description="Thioesterase" evidence="25">
    <location>
        <begin position="135"/>
        <end position="199"/>
    </location>
</feature>
<evidence type="ECO:0000256" key="11">
    <source>
        <dbReference type="ARBA" id="ARBA00023136"/>
    </source>
</evidence>
<protein>
    <recommendedName>
        <fullName evidence="17">Acyl-coenzyme A thioesterase THEM4</fullName>
        <ecNumber evidence="16">3.1.2.2</ecNumber>
    </recommendedName>
    <alternativeName>
        <fullName evidence="18">Thioesterase superfamily member 4</fullName>
    </alternativeName>
</protein>
<comment type="similarity">
    <text evidence="15">Belongs to the THEM4/THEM5 thioesterase family.</text>
</comment>
<evidence type="ECO:0000256" key="3">
    <source>
        <dbReference type="ARBA" id="ARBA00004632"/>
    </source>
</evidence>
<evidence type="ECO:0000256" key="16">
    <source>
        <dbReference type="ARBA" id="ARBA00038848"/>
    </source>
</evidence>
<dbReference type="Gene3D" id="1.20.58.350">
    <property type="entry name" value="Thioesterase/thiol ester dehydrase-isomerase"/>
    <property type="match status" value="1"/>
</dbReference>
<evidence type="ECO:0000256" key="22">
    <source>
        <dbReference type="ARBA" id="ARBA00048074"/>
    </source>
</evidence>
<comment type="catalytic activity">
    <reaction evidence="14">
        <text>(9Z)-octadecenoyl-CoA + H2O = (9Z)-octadecenoate + CoA + H(+)</text>
        <dbReference type="Rhea" id="RHEA:40139"/>
        <dbReference type="ChEBI" id="CHEBI:15377"/>
        <dbReference type="ChEBI" id="CHEBI:15378"/>
        <dbReference type="ChEBI" id="CHEBI:30823"/>
        <dbReference type="ChEBI" id="CHEBI:57287"/>
        <dbReference type="ChEBI" id="CHEBI:57387"/>
    </reaction>
    <physiologicalReaction direction="left-to-right" evidence="14">
        <dbReference type="Rhea" id="RHEA:40140"/>
    </physiologicalReaction>
</comment>
<evidence type="ECO:0000256" key="18">
    <source>
        <dbReference type="ARBA" id="ARBA00043210"/>
    </source>
</evidence>
<evidence type="ECO:0000313" key="27">
    <source>
        <dbReference type="EMBL" id="MDI3388507.1"/>
    </source>
</evidence>
<keyword evidence="11" id="KW-0472">Membrane</keyword>
<evidence type="ECO:0000256" key="9">
    <source>
        <dbReference type="ARBA" id="ARBA00022946"/>
    </source>
</evidence>
<evidence type="ECO:0000256" key="20">
    <source>
        <dbReference type="ARBA" id="ARBA00047734"/>
    </source>
</evidence>
<comment type="catalytic activity">
    <reaction evidence="21">
        <text>decanoyl-CoA + H2O = decanoate + CoA + H(+)</text>
        <dbReference type="Rhea" id="RHEA:40059"/>
        <dbReference type="ChEBI" id="CHEBI:15377"/>
        <dbReference type="ChEBI" id="CHEBI:15378"/>
        <dbReference type="ChEBI" id="CHEBI:27689"/>
        <dbReference type="ChEBI" id="CHEBI:57287"/>
        <dbReference type="ChEBI" id="CHEBI:61430"/>
    </reaction>
    <physiologicalReaction direction="left-to-right" evidence="21">
        <dbReference type="Rhea" id="RHEA:40060"/>
    </physiologicalReaction>
</comment>
<feature type="domain" description="RHA1-ro05818 N-terminal helical" evidence="26">
    <location>
        <begin position="25"/>
        <end position="80"/>
    </location>
</feature>
<dbReference type="InterPro" id="IPR052365">
    <property type="entry name" value="THEM4/THEM5_acyl-CoA_thioest"/>
</dbReference>
<evidence type="ECO:0000256" key="23">
    <source>
        <dbReference type="ARBA" id="ARBA00048180"/>
    </source>
</evidence>
<evidence type="ECO:0000256" key="19">
    <source>
        <dbReference type="ARBA" id="ARBA00047588"/>
    </source>
</evidence>
<evidence type="ECO:0000256" key="1">
    <source>
        <dbReference type="ARBA" id="ARBA00004170"/>
    </source>
</evidence>
<evidence type="ECO:0000256" key="6">
    <source>
        <dbReference type="ARBA" id="ARBA00022703"/>
    </source>
</evidence>
<dbReference type="Pfam" id="PF03061">
    <property type="entry name" value="4HBT"/>
    <property type="match status" value="1"/>
</dbReference>
<comment type="catalytic activity">
    <reaction evidence="13">
        <text>(5Z,8Z,11Z,14Z)-eicosatetraenoyl-CoA + H2O = (5Z,8Z,11Z,14Z)-eicosatetraenoate + CoA + H(+)</text>
        <dbReference type="Rhea" id="RHEA:40151"/>
        <dbReference type="ChEBI" id="CHEBI:15377"/>
        <dbReference type="ChEBI" id="CHEBI:15378"/>
        <dbReference type="ChEBI" id="CHEBI:32395"/>
        <dbReference type="ChEBI" id="CHEBI:57287"/>
        <dbReference type="ChEBI" id="CHEBI:57368"/>
    </reaction>
    <physiologicalReaction direction="left-to-right" evidence="13">
        <dbReference type="Rhea" id="RHEA:40152"/>
    </physiologicalReaction>
</comment>
<evidence type="ECO:0000256" key="7">
    <source>
        <dbReference type="ARBA" id="ARBA00022801"/>
    </source>
</evidence>
<name>A0ABT6RVT8_9ACTN</name>
<keyword evidence="5" id="KW-0963">Cytoplasm</keyword>
<dbReference type="EC" id="3.1.2.2" evidence="16"/>
<comment type="caution">
    <text evidence="27">The sequence shown here is derived from an EMBL/GenBank/DDBJ whole genome shotgun (WGS) entry which is preliminary data.</text>
</comment>
<dbReference type="InterPro" id="IPR048654">
    <property type="entry name" value="RHA1_ro05818_N"/>
</dbReference>
<keyword evidence="6" id="KW-0053">Apoptosis</keyword>
<dbReference type="GO" id="GO:0016787">
    <property type="term" value="F:hydrolase activity"/>
    <property type="evidence" value="ECO:0007669"/>
    <property type="project" value="UniProtKB-KW"/>
</dbReference>
<comment type="catalytic activity">
    <reaction evidence="20">
        <text>hexadecanoyl-CoA + H2O = hexadecanoate + CoA + H(+)</text>
        <dbReference type="Rhea" id="RHEA:16645"/>
        <dbReference type="ChEBI" id="CHEBI:7896"/>
        <dbReference type="ChEBI" id="CHEBI:15377"/>
        <dbReference type="ChEBI" id="CHEBI:15378"/>
        <dbReference type="ChEBI" id="CHEBI:57287"/>
        <dbReference type="ChEBI" id="CHEBI:57379"/>
        <dbReference type="EC" id="3.1.2.2"/>
    </reaction>
    <physiologicalReaction direction="left-to-right" evidence="20">
        <dbReference type="Rhea" id="RHEA:16646"/>
    </physiologicalReaction>
</comment>
<keyword evidence="4" id="KW-1003">Cell membrane</keyword>
<comment type="catalytic activity">
    <reaction evidence="23">
        <text>tetradecanoyl-CoA + H2O = tetradecanoate + CoA + H(+)</text>
        <dbReference type="Rhea" id="RHEA:40119"/>
        <dbReference type="ChEBI" id="CHEBI:15377"/>
        <dbReference type="ChEBI" id="CHEBI:15378"/>
        <dbReference type="ChEBI" id="CHEBI:30807"/>
        <dbReference type="ChEBI" id="CHEBI:57287"/>
        <dbReference type="ChEBI" id="CHEBI:57385"/>
    </reaction>
    <physiologicalReaction direction="left-to-right" evidence="23">
        <dbReference type="Rhea" id="RHEA:40120"/>
    </physiologicalReaction>
</comment>
<evidence type="ECO:0000256" key="13">
    <source>
        <dbReference type="ARBA" id="ARBA00035852"/>
    </source>
</evidence>
<gene>
    <name evidence="27" type="ORF">QIS99_20185</name>
</gene>
<dbReference type="Pfam" id="PF20859">
    <property type="entry name" value="RHA1_ro05818_N"/>
    <property type="match status" value="1"/>
</dbReference>
<keyword evidence="28" id="KW-1185">Reference proteome</keyword>
<dbReference type="Gene3D" id="3.10.129.10">
    <property type="entry name" value="Hotdog Thioesterase"/>
    <property type="match status" value="1"/>
</dbReference>
<dbReference type="RefSeq" id="WP_282514956.1">
    <property type="nucleotide sequence ID" value="NZ_JASCIR010000017.1"/>
</dbReference>
<comment type="subcellular location">
    <subcellularLocation>
        <location evidence="3">Cell projection</location>
        <location evidence="3">Ruffle membrane</location>
    </subcellularLocation>
    <subcellularLocation>
        <location evidence="2">Cytoplasm</location>
    </subcellularLocation>
    <subcellularLocation>
        <location evidence="1">Membrane</location>
        <topology evidence="1">Peripheral membrane protein</topology>
    </subcellularLocation>
</comment>
<dbReference type="PANTHER" id="PTHR12418">
    <property type="entry name" value="ACYL-COENZYME A THIOESTERASE THEM4"/>
    <property type="match status" value="1"/>
</dbReference>
<keyword evidence="10" id="KW-0443">Lipid metabolism</keyword>
<comment type="catalytic activity">
    <reaction evidence="19">
        <text>octanoyl-CoA + H2O = octanoate + CoA + H(+)</text>
        <dbReference type="Rhea" id="RHEA:30143"/>
        <dbReference type="ChEBI" id="CHEBI:15377"/>
        <dbReference type="ChEBI" id="CHEBI:15378"/>
        <dbReference type="ChEBI" id="CHEBI:25646"/>
        <dbReference type="ChEBI" id="CHEBI:57287"/>
        <dbReference type="ChEBI" id="CHEBI:57386"/>
    </reaction>
    <physiologicalReaction direction="left-to-right" evidence="19">
        <dbReference type="Rhea" id="RHEA:30144"/>
    </physiologicalReaction>
</comment>
<evidence type="ECO:0000256" key="21">
    <source>
        <dbReference type="ARBA" id="ARBA00047969"/>
    </source>
</evidence>
<evidence type="ECO:0000259" key="25">
    <source>
        <dbReference type="Pfam" id="PF03061"/>
    </source>
</evidence>
<evidence type="ECO:0000256" key="14">
    <source>
        <dbReference type="ARBA" id="ARBA00037002"/>
    </source>
</evidence>
<evidence type="ECO:0000256" key="12">
    <source>
        <dbReference type="ARBA" id="ARBA00023273"/>
    </source>
</evidence>
<organism evidence="27 28">
    <name type="scientific">Streptomyces solicavernae</name>
    <dbReference type="NCBI Taxonomy" id="3043614"/>
    <lineage>
        <taxon>Bacteria</taxon>
        <taxon>Bacillati</taxon>
        <taxon>Actinomycetota</taxon>
        <taxon>Actinomycetes</taxon>
        <taxon>Kitasatosporales</taxon>
        <taxon>Streptomycetaceae</taxon>
        <taxon>Streptomyces</taxon>
    </lineage>
</organism>
<evidence type="ECO:0000259" key="26">
    <source>
        <dbReference type="Pfam" id="PF20859"/>
    </source>
</evidence>
<dbReference type="PANTHER" id="PTHR12418:SF19">
    <property type="entry name" value="ACYL-COENZYME A THIOESTERASE THEM4"/>
    <property type="match status" value="1"/>
</dbReference>
<dbReference type="EMBL" id="JASCIR010000017">
    <property type="protein sequence ID" value="MDI3388507.1"/>
    <property type="molecule type" value="Genomic_DNA"/>
</dbReference>
<evidence type="ECO:0000313" key="28">
    <source>
        <dbReference type="Proteomes" id="UP001224661"/>
    </source>
</evidence>
<evidence type="ECO:0000256" key="5">
    <source>
        <dbReference type="ARBA" id="ARBA00022490"/>
    </source>
</evidence>
<keyword evidence="9" id="KW-0809">Transit peptide</keyword>
<dbReference type="CDD" id="cd03443">
    <property type="entry name" value="PaaI_thioesterase"/>
    <property type="match status" value="1"/>
</dbReference>
<accession>A0ABT6RVT8</accession>
<evidence type="ECO:0000256" key="4">
    <source>
        <dbReference type="ARBA" id="ARBA00022475"/>
    </source>
</evidence>
<evidence type="ECO:0000256" key="8">
    <source>
        <dbReference type="ARBA" id="ARBA00022832"/>
    </source>
</evidence>
<keyword evidence="8" id="KW-0276">Fatty acid metabolism</keyword>
<dbReference type="InterPro" id="IPR029069">
    <property type="entry name" value="HotDog_dom_sf"/>
</dbReference>
<evidence type="ECO:0000256" key="24">
    <source>
        <dbReference type="SAM" id="MobiDB-lite"/>
    </source>
</evidence>
<reference evidence="27 28" key="1">
    <citation type="submission" date="2023-05" db="EMBL/GenBank/DDBJ databases">
        <title>Draft genome sequence of Streptomyces sp. B-S-A8 isolated from a cave soil in Thailand.</title>
        <authorList>
            <person name="Chamroensaksri N."/>
            <person name="Muangham S."/>
        </authorList>
    </citation>
    <scope>NUCLEOTIDE SEQUENCE [LARGE SCALE GENOMIC DNA]</scope>
    <source>
        <strain evidence="27 28">B-S-A8</strain>
    </source>
</reference>
<evidence type="ECO:0000256" key="2">
    <source>
        <dbReference type="ARBA" id="ARBA00004496"/>
    </source>
</evidence>
<evidence type="ECO:0000256" key="17">
    <source>
        <dbReference type="ARBA" id="ARBA00040123"/>
    </source>
</evidence>
<keyword evidence="12" id="KW-0966">Cell projection</keyword>
<dbReference type="InterPro" id="IPR006683">
    <property type="entry name" value="Thioestr_dom"/>
</dbReference>
<dbReference type="SUPFAM" id="SSF54637">
    <property type="entry name" value="Thioesterase/thiol ester dehydrase-isomerase"/>
    <property type="match status" value="1"/>
</dbReference>